<organism evidence="1 2">
    <name type="scientific">Castanea mollissima</name>
    <name type="common">Chinese chestnut</name>
    <dbReference type="NCBI Taxonomy" id="60419"/>
    <lineage>
        <taxon>Eukaryota</taxon>
        <taxon>Viridiplantae</taxon>
        <taxon>Streptophyta</taxon>
        <taxon>Embryophyta</taxon>
        <taxon>Tracheophyta</taxon>
        <taxon>Spermatophyta</taxon>
        <taxon>Magnoliopsida</taxon>
        <taxon>eudicotyledons</taxon>
        <taxon>Gunneridae</taxon>
        <taxon>Pentapetalae</taxon>
        <taxon>rosids</taxon>
        <taxon>fabids</taxon>
        <taxon>Fagales</taxon>
        <taxon>Fagaceae</taxon>
        <taxon>Castanea</taxon>
    </lineage>
</organism>
<dbReference type="AlphaFoldDB" id="A0A8J4QW34"/>
<accession>A0A8J4QW34</accession>
<protein>
    <submittedName>
        <fullName evidence="1">Uncharacterized protein</fullName>
    </submittedName>
</protein>
<comment type="caution">
    <text evidence="1">The sequence shown here is derived from an EMBL/GenBank/DDBJ whole genome shotgun (WGS) entry which is preliminary data.</text>
</comment>
<dbReference type="Proteomes" id="UP000737018">
    <property type="component" value="Unassembled WGS sequence"/>
</dbReference>
<evidence type="ECO:0000313" key="2">
    <source>
        <dbReference type="Proteomes" id="UP000737018"/>
    </source>
</evidence>
<proteinExistence type="predicted"/>
<dbReference type="EMBL" id="JRKL02003876">
    <property type="protein sequence ID" value="KAF3953959.1"/>
    <property type="molecule type" value="Genomic_DNA"/>
</dbReference>
<sequence>MYQPITWNVVLTECRNQVSDWWRQKKTSPKNKKYPAGKIKRFCNLFSLKRFLVVYKRDYKISLVKGEKDL</sequence>
<keyword evidence="2" id="KW-1185">Reference proteome</keyword>
<gene>
    <name evidence="1" type="ORF">CMV_020643</name>
</gene>
<name>A0A8J4QW34_9ROSI</name>
<evidence type="ECO:0000313" key="1">
    <source>
        <dbReference type="EMBL" id="KAF3953959.1"/>
    </source>
</evidence>
<reference evidence="1" key="1">
    <citation type="submission" date="2020-03" db="EMBL/GenBank/DDBJ databases">
        <title>Castanea mollissima Vanexum genome sequencing.</title>
        <authorList>
            <person name="Staton M."/>
        </authorList>
    </citation>
    <scope>NUCLEOTIDE SEQUENCE</scope>
    <source>
        <tissue evidence="1">Leaf</tissue>
    </source>
</reference>